<evidence type="ECO:0000256" key="5">
    <source>
        <dbReference type="ARBA" id="ARBA00022694"/>
    </source>
</evidence>
<comment type="caution">
    <text evidence="12">The sequence shown here is derived from an EMBL/GenBank/DDBJ whole genome shotgun (WGS) entry which is preliminary data.</text>
</comment>
<feature type="compositionally biased region" description="Polar residues" evidence="11">
    <location>
        <begin position="2059"/>
        <end position="2075"/>
    </location>
</feature>
<keyword evidence="13" id="KW-1185">Reference proteome</keyword>
<feature type="compositionally biased region" description="Basic and acidic residues" evidence="11">
    <location>
        <begin position="1557"/>
        <end position="1578"/>
    </location>
</feature>
<feature type="region of interest" description="Disordered" evidence="11">
    <location>
        <begin position="1014"/>
        <end position="1065"/>
    </location>
</feature>
<keyword evidence="10" id="KW-0862">Zinc</keyword>
<evidence type="ECO:0000256" key="4">
    <source>
        <dbReference type="ARBA" id="ARBA00012477"/>
    </source>
</evidence>
<evidence type="ECO:0000256" key="9">
    <source>
        <dbReference type="ARBA" id="ARBA00022801"/>
    </source>
</evidence>
<dbReference type="GO" id="GO:0046872">
    <property type="term" value="F:metal ion binding"/>
    <property type="evidence" value="ECO:0007669"/>
    <property type="project" value="UniProtKB-KW"/>
</dbReference>
<feature type="region of interest" description="Disordered" evidence="11">
    <location>
        <begin position="1366"/>
        <end position="1409"/>
    </location>
</feature>
<dbReference type="Proteomes" id="UP000674179">
    <property type="component" value="Chromosome 8"/>
</dbReference>
<feature type="compositionally biased region" description="Polar residues" evidence="11">
    <location>
        <begin position="1026"/>
        <end position="1050"/>
    </location>
</feature>
<evidence type="ECO:0000256" key="6">
    <source>
        <dbReference type="ARBA" id="ARBA00022722"/>
    </source>
</evidence>
<feature type="compositionally biased region" description="Polar residues" evidence="11">
    <location>
        <begin position="576"/>
        <end position="596"/>
    </location>
</feature>
<feature type="region of interest" description="Disordered" evidence="11">
    <location>
        <begin position="944"/>
        <end position="989"/>
    </location>
</feature>
<feature type="region of interest" description="Disordered" evidence="11">
    <location>
        <begin position="1305"/>
        <end position="1333"/>
    </location>
</feature>
<dbReference type="OrthoDB" id="527344at2759"/>
<feature type="region of interest" description="Disordered" evidence="11">
    <location>
        <begin position="1952"/>
        <end position="1980"/>
    </location>
</feature>
<dbReference type="GO" id="GO:0042781">
    <property type="term" value="F:3'-tRNA processing endoribonuclease activity"/>
    <property type="evidence" value="ECO:0007669"/>
    <property type="project" value="UniProtKB-EC"/>
</dbReference>
<evidence type="ECO:0000313" key="13">
    <source>
        <dbReference type="Proteomes" id="UP000674179"/>
    </source>
</evidence>
<keyword evidence="7" id="KW-0479">Metal-binding</keyword>
<name>A0A836KRV6_LEIEN</name>
<dbReference type="GO" id="GO:0005739">
    <property type="term" value="C:mitochondrion"/>
    <property type="evidence" value="ECO:0007669"/>
    <property type="project" value="TreeGrafter"/>
</dbReference>
<dbReference type="SUPFAM" id="SSF56281">
    <property type="entry name" value="Metallo-hydrolase/oxidoreductase"/>
    <property type="match status" value="2"/>
</dbReference>
<reference evidence="12 13" key="1">
    <citation type="submission" date="2021-02" db="EMBL/GenBank/DDBJ databases">
        <title>Leishmania (Mundinia) enrietti genome sequencing and assembly.</title>
        <authorList>
            <person name="Almutairi H."/>
            <person name="Gatherer D."/>
        </authorList>
    </citation>
    <scope>NUCLEOTIDE SEQUENCE [LARGE SCALE GENOMIC DNA]</scope>
    <source>
        <strain evidence="12">CUR178</strain>
    </source>
</reference>
<feature type="compositionally biased region" description="Basic residues" evidence="11">
    <location>
        <begin position="1584"/>
        <end position="1593"/>
    </location>
</feature>
<evidence type="ECO:0000256" key="1">
    <source>
        <dbReference type="ARBA" id="ARBA00000402"/>
    </source>
</evidence>
<evidence type="ECO:0000256" key="10">
    <source>
        <dbReference type="ARBA" id="ARBA00022833"/>
    </source>
</evidence>
<dbReference type="KEGG" id="lenr:94175249"/>
<dbReference type="PANTHER" id="PTHR12553">
    <property type="entry name" value="ZINC PHOSPHODIESTERASE ELAC PROTEIN 2"/>
    <property type="match status" value="1"/>
</dbReference>
<dbReference type="InterPro" id="IPR036866">
    <property type="entry name" value="RibonucZ/Hydroxyglut_hydro"/>
</dbReference>
<evidence type="ECO:0000256" key="11">
    <source>
        <dbReference type="SAM" id="MobiDB-lite"/>
    </source>
</evidence>
<dbReference type="RefSeq" id="XP_067695398.1">
    <property type="nucleotide sequence ID" value="XM_067839739.1"/>
</dbReference>
<feature type="compositionally biased region" description="Polar residues" evidence="11">
    <location>
        <begin position="1313"/>
        <end position="1329"/>
    </location>
</feature>
<dbReference type="EC" id="3.1.26.11" evidence="4"/>
<organism evidence="12 13">
    <name type="scientific">Leishmania enriettii</name>
    <dbReference type="NCBI Taxonomy" id="5663"/>
    <lineage>
        <taxon>Eukaryota</taxon>
        <taxon>Discoba</taxon>
        <taxon>Euglenozoa</taxon>
        <taxon>Kinetoplastea</taxon>
        <taxon>Metakinetoplastina</taxon>
        <taxon>Trypanosomatida</taxon>
        <taxon>Trypanosomatidae</taxon>
        <taxon>Leishmaniinae</taxon>
        <taxon>Leishmania</taxon>
    </lineage>
</organism>
<evidence type="ECO:0000313" key="12">
    <source>
        <dbReference type="EMBL" id="KAG5485134.1"/>
    </source>
</evidence>
<feature type="region of interest" description="Disordered" evidence="11">
    <location>
        <begin position="569"/>
        <end position="599"/>
    </location>
</feature>
<gene>
    <name evidence="12" type="ORF">CUR178_08105</name>
</gene>
<accession>A0A836KRV6</accession>
<dbReference type="PANTHER" id="PTHR12553:SF49">
    <property type="entry name" value="ZINC PHOSPHODIESTERASE ELAC PROTEIN 2"/>
    <property type="match status" value="1"/>
</dbReference>
<evidence type="ECO:0000256" key="8">
    <source>
        <dbReference type="ARBA" id="ARBA00022759"/>
    </source>
</evidence>
<evidence type="ECO:0000256" key="2">
    <source>
        <dbReference type="ARBA" id="ARBA00001947"/>
    </source>
</evidence>
<comment type="cofactor">
    <cofactor evidence="2">
        <name>Zn(2+)</name>
        <dbReference type="ChEBI" id="CHEBI:29105"/>
    </cofactor>
</comment>
<dbReference type="GeneID" id="94175249"/>
<evidence type="ECO:0000256" key="3">
    <source>
        <dbReference type="ARBA" id="ARBA00007823"/>
    </source>
</evidence>
<keyword evidence="5" id="KW-0819">tRNA processing</keyword>
<proteinExistence type="inferred from homology"/>
<dbReference type="EMBL" id="JAFHKP010000008">
    <property type="protein sequence ID" value="KAG5485134.1"/>
    <property type="molecule type" value="Genomic_DNA"/>
</dbReference>
<keyword evidence="8" id="KW-0255">Endonuclease</keyword>
<dbReference type="InterPro" id="IPR047151">
    <property type="entry name" value="RNZ2-like"/>
</dbReference>
<evidence type="ECO:0000256" key="7">
    <source>
        <dbReference type="ARBA" id="ARBA00022723"/>
    </source>
</evidence>
<feature type="region of interest" description="Disordered" evidence="11">
    <location>
        <begin position="1547"/>
        <end position="1601"/>
    </location>
</feature>
<keyword evidence="6" id="KW-0540">Nuclease</keyword>
<feature type="compositionally biased region" description="Basic and acidic residues" evidence="11">
    <location>
        <begin position="1958"/>
        <end position="1970"/>
    </location>
</feature>
<feature type="compositionally biased region" description="Basic and acidic residues" evidence="11">
    <location>
        <begin position="1382"/>
        <end position="1402"/>
    </location>
</feature>
<feature type="region of interest" description="Disordered" evidence="11">
    <location>
        <begin position="754"/>
        <end position="778"/>
    </location>
</feature>
<comment type="similarity">
    <text evidence="3">Belongs to the RNase Z family.</text>
</comment>
<sequence>MTHYVQLLGSDTPNGYGGCCYYGPLEHPALREFAPASAAGSGSPTGEALPASSHVYAVNAEDMSRPGVEEIAPAPTLVPSVKARIDGTLHQSSSVGAVAESAVSSSWNWSSYLAATRPTWPRGGPFHHATLLHPRPLAPLGSPSALAPDVTAEAGSSGSEGYILFNCPEGTQRFSSEANIKLKKARGFFFTRWSSAASAVYLPPSSDVVSSMEHKQHRGTPAGPPDTKTLGAPVGAASAVMGLPGMLFTINDAGVRHATFFGPSAALDGPSQPVCINVLTPAGSRSSDGGSQPHDFSSEDACARACASPSARGSRVTVSTGGSGATAAGVQLSSPLPSVGLRGFLTALRFHYFQHRPMTFRQLHGVVRNTTDHAGVCGGYGGAATRTTATTENNQLHFLETVGEPAVPHGLKAEGSPATFSPFIHATLPLSQQSLLVSFRVSGGRRGGESESTTVAAAVSGAVISLPQPTSPSGFVENAQQRHESCDAYFAVDTEGVKTGKSADAAASTASFTAPTSHDVVLGYAIIVSPGSSFDAARARALGVRSGPKYGQLKQGMPVEADVDADVADMPAASKPPSSNATVSSWHTNNQSSASTRRWVHPDQVLRPTEATRHAYISLVLDGDRPEDVREAVTRLLGRSVGNVGESPASNSAAACEEAEEDVDTCGSSAVGERGGGVLQQLLREHFPHLAYYHEEDDEATEEAVTAPTHSPESLLRRRPRQLTVRHVFHLQPATYFAEAERCCRNNALLHYPVTREDRGQTRSKTPPPPSPPGYEAGAPSVYAAYNAYVFADVATEHHPLHHQRWRVCGVDRHCGEGAVPQRVESGSGTTVTTTACARPRPSCSDALPAVQLSLAPSLSFTLHDMSDGADADAEVGEIGEALWSPSMAGLPWRTRHVFTSYVQRHYTAFPTALVHRYHLHHLAPSLFPIAGAAAVLQRVSGPGDAAEGFEGRGATAEETEISTKASGSAGAARTQRAKPSERDWGSTPTDNSVGYWPYSLKLRCIPEAALQLPHASRGSKRKTAHGQQQAETARSLRAASSTVKVSSGHDTAAAADAPSPLPTLRKRERQVSLSLHSAFGPTSTARSAASSSAAAAAAASLRVAPLPPPAARTQPPSAPPRHVAVMDGVASLLPYPTPASALALLSATFLRSLETSSAVAAATAAGEAPANTSTPTESCADTHNSFEASQQRAGMLSAGLGGVGGGALGFLGTGSAIPSKYRNVSGAFLELHLPAYCFPGGDGLAQPLLHGDGAHASVSAAVVSGGAPSALRGRPLAGEVTGTRREGDVLLGLHSADFSTLSRGPITADIDGSQTTVSSPLPRQPSATDSERLRRGVVILDFGEGSAGQLASLCGRARGGGAYSQCPPRCSSSKSPLRGAVDGHQENSGVRREGAGDHAEDTESSAPSAHLPCAAGFTECEDDADARLAQFVLDIVLIFISHAHADHHLGLMSLLTLRHQYLQRDSSALPPAPKLLVVCPTEVYAFMMDVWGGTAPYTTWLHEECVFELMPPPASVLRRERLLSNALAGEEGHVVGDGGRGKCFASDTVANSSSHDGADGTARHGDAADDGDVDSRRTASVTHRCHHHRHAPRISNSQPEEQYVVPTPLLHAHLTAWNRAIDTGIWRHQRQPLSHMPPPSSSEPLASTSLAAAHCADRDGGAASANALTAALAKGNVWWDAEVITVDHPANAHALLLRFPFCSFVEKVQREAAESAAGRQYGTAPLSRIPDSSRVLIFSGDTRPSSFLVERSWAFAAPLRRRRPGSADAPQFVSQDGSLANEADAGSAAEEVASTLVEKGSGRGCADLAPATAVARSPTPLPPSPDSSSPVFILLHEATFGPGFEGEAIRKKHSTLPEALRIGAAVRAEFVVLNHFSQRYPKLPGLTAEQLDGRSEDLVCQRRARASAAVLTTSGVNGGGTAIPAGLLGGGAARESAPGPSCPGQLQMVTGGSASEARWEDDHHSEPKSGVKQTEQMGRPLPPPLADACEAAASAYANVSFAFDLMSVSFSDMQRGLVQRLTPTLVRLLEEYGSWGVSTTQRMRSGGGGRCERRQLPHKSSVTPPVPTARTQSVSDDDESRRRLTPSRRG</sequence>
<keyword evidence="9" id="KW-0378">Hydrolase</keyword>
<dbReference type="Gene3D" id="3.60.15.10">
    <property type="entry name" value="Ribonuclease Z/Hydroxyacylglutathione hydrolase-like"/>
    <property type="match status" value="1"/>
</dbReference>
<feature type="region of interest" description="Disordered" evidence="11">
    <location>
        <begin position="2040"/>
        <end position="2091"/>
    </location>
</feature>
<protein>
    <recommendedName>
        <fullName evidence="4">ribonuclease Z</fullName>
        <ecNumber evidence="4">3.1.26.11</ecNumber>
    </recommendedName>
</protein>
<comment type="catalytic activity">
    <reaction evidence="1">
        <text>Endonucleolytic cleavage of RNA, removing extra 3' nucleotides from tRNA precursor, generating 3' termini of tRNAs. A 3'-hydroxy group is left at the tRNA terminus and a 5'-phosphoryl group is left at the trailer molecule.</text>
        <dbReference type="EC" id="3.1.26.11"/>
    </reaction>
</comment>
<dbReference type="GO" id="GO:1990180">
    <property type="term" value="P:mitochondrial tRNA 3'-end processing"/>
    <property type="evidence" value="ECO:0007669"/>
    <property type="project" value="TreeGrafter"/>
</dbReference>